<evidence type="ECO:0000256" key="6">
    <source>
        <dbReference type="PIRSR" id="PIRSR000337-1"/>
    </source>
</evidence>
<dbReference type="AlphaFoldDB" id="A0AB39VUJ8"/>
<evidence type="ECO:0000313" key="8">
    <source>
        <dbReference type="EMBL" id="XDU74308.1"/>
    </source>
</evidence>
<reference evidence="8" key="1">
    <citation type="submission" date="2024-07" db="EMBL/GenBank/DDBJ databases">
        <authorList>
            <person name="Biller S.J."/>
        </authorList>
    </citation>
    <scope>NUCLEOTIDE SEQUENCE</scope>
    <source>
        <strain evidence="8">WC2420</strain>
    </source>
</reference>
<dbReference type="NCBIfam" id="TIGR03860">
    <property type="entry name" value="FMN_nitrolo"/>
    <property type="match status" value="1"/>
</dbReference>
<dbReference type="GO" id="GO:0004497">
    <property type="term" value="F:monooxygenase activity"/>
    <property type="evidence" value="ECO:0007669"/>
    <property type="project" value="UniProtKB-KW"/>
</dbReference>
<dbReference type="Pfam" id="PF00296">
    <property type="entry name" value="Bac_luciferase"/>
    <property type="match status" value="1"/>
</dbReference>
<dbReference type="PANTHER" id="PTHR30011:SF16">
    <property type="entry name" value="C2H2 FINGER DOMAIN TRANSCRIPTION FACTOR (EUROFUNG)-RELATED"/>
    <property type="match status" value="1"/>
</dbReference>
<organism evidence="8">
    <name type="scientific">Rouxiella sp. WC2420</name>
    <dbReference type="NCBI Taxonomy" id="3234145"/>
    <lineage>
        <taxon>Bacteria</taxon>
        <taxon>Pseudomonadati</taxon>
        <taxon>Pseudomonadota</taxon>
        <taxon>Gammaproteobacteria</taxon>
        <taxon>Enterobacterales</taxon>
        <taxon>Yersiniaceae</taxon>
        <taxon>Rouxiella</taxon>
    </lineage>
</organism>
<keyword evidence="3 8" id="KW-0560">Oxidoreductase</keyword>
<dbReference type="EC" id="1.14.-.-" evidence="8"/>
<feature type="domain" description="Luciferase-like" evidence="7">
    <location>
        <begin position="27"/>
        <end position="379"/>
    </location>
</feature>
<dbReference type="Gene3D" id="3.20.20.30">
    <property type="entry name" value="Luciferase-like domain"/>
    <property type="match status" value="1"/>
</dbReference>
<evidence type="ECO:0000256" key="4">
    <source>
        <dbReference type="ARBA" id="ARBA00023033"/>
    </source>
</evidence>
<protein>
    <submittedName>
        <fullName evidence="8">NtaA/DmoA family FMN-dependent monooxygenase</fullName>
        <ecNumber evidence="8">1.14.-.-</ecNumber>
    </submittedName>
</protein>
<feature type="binding site" evidence="6">
    <location>
        <position position="142"/>
    </location>
    <ligand>
        <name>FMN</name>
        <dbReference type="ChEBI" id="CHEBI:58210"/>
    </ligand>
</feature>
<keyword evidence="4 8" id="KW-0503">Monooxygenase</keyword>
<dbReference type="PIRSF" id="PIRSF000337">
    <property type="entry name" value="NTA_MOA"/>
    <property type="match status" value="1"/>
</dbReference>
<dbReference type="SUPFAM" id="SSF51679">
    <property type="entry name" value="Bacterial luciferase-like"/>
    <property type="match status" value="1"/>
</dbReference>
<evidence type="ECO:0000256" key="2">
    <source>
        <dbReference type="ARBA" id="ARBA00022643"/>
    </source>
</evidence>
<evidence type="ECO:0000256" key="1">
    <source>
        <dbReference type="ARBA" id="ARBA00022630"/>
    </source>
</evidence>
<comment type="similarity">
    <text evidence="5">Belongs to the NtaA/SnaA/DszA monooxygenase family.</text>
</comment>
<evidence type="ECO:0000259" key="7">
    <source>
        <dbReference type="Pfam" id="PF00296"/>
    </source>
</evidence>
<dbReference type="InterPro" id="IPR036661">
    <property type="entry name" value="Luciferase-like_sf"/>
</dbReference>
<feature type="binding site" evidence="6">
    <location>
        <position position="90"/>
    </location>
    <ligand>
        <name>FMN</name>
        <dbReference type="ChEBI" id="CHEBI:58210"/>
    </ligand>
</feature>
<gene>
    <name evidence="8" type="ORF">AB3G37_09645</name>
</gene>
<dbReference type="EMBL" id="CP165628">
    <property type="protein sequence ID" value="XDU74308.1"/>
    <property type="molecule type" value="Genomic_DNA"/>
</dbReference>
<feature type="binding site" evidence="6">
    <location>
        <position position="53"/>
    </location>
    <ligand>
        <name>FMN</name>
        <dbReference type="ChEBI" id="CHEBI:58210"/>
    </ligand>
</feature>
<dbReference type="InterPro" id="IPR051260">
    <property type="entry name" value="Diverse_substr_monoxygenases"/>
</dbReference>
<dbReference type="RefSeq" id="WP_009635025.1">
    <property type="nucleotide sequence ID" value="NZ_CP165628.1"/>
</dbReference>
<accession>A0AB39VUJ8</accession>
<evidence type="ECO:0000256" key="3">
    <source>
        <dbReference type="ARBA" id="ARBA00023002"/>
    </source>
</evidence>
<dbReference type="PANTHER" id="PTHR30011">
    <property type="entry name" value="ALKANESULFONATE MONOOXYGENASE-RELATED"/>
    <property type="match status" value="1"/>
</dbReference>
<evidence type="ECO:0000256" key="5">
    <source>
        <dbReference type="ARBA" id="ARBA00033748"/>
    </source>
</evidence>
<name>A0AB39VUJ8_9GAMM</name>
<proteinExistence type="inferred from homology"/>
<keyword evidence="1 6" id="KW-0285">Flavoprotein</keyword>
<dbReference type="InterPro" id="IPR016215">
    <property type="entry name" value="NTA_MOA"/>
</dbReference>
<dbReference type="InterPro" id="IPR011251">
    <property type="entry name" value="Luciferase-like_dom"/>
</dbReference>
<feature type="binding site" evidence="6">
    <location>
        <position position="213"/>
    </location>
    <ligand>
        <name>FMN</name>
        <dbReference type="ChEBI" id="CHEBI:58210"/>
    </ligand>
</feature>
<keyword evidence="2 6" id="KW-0288">FMN</keyword>
<dbReference type="GO" id="GO:0016705">
    <property type="term" value="F:oxidoreductase activity, acting on paired donors, with incorporation or reduction of molecular oxygen"/>
    <property type="evidence" value="ECO:0007669"/>
    <property type="project" value="InterPro"/>
</dbReference>
<sequence>MTNQTRRRLKTLVGAGSVIYASNDAKPDFGITRAASLAKIAEKEKITGLFTADLLQADPDGLAGSTGSQDPIVALAALSQVTSHIGLIATVSTTYHHPYNLARLIGTLDHVSGGRAGWNAVTSSVGEENFGDITLPDPATRYARATEFIEVINALFDANEPAAVRRAASGSVSIDPRKLHPIDHIGDFFRVKGPLNIPPPPQVRPVQFQAGQSDEGLILGAKYAEIIYTSQPTLNDALTFVERVHQHANAFGRHENKPLIMNSFHSVIGDSATDVSRRLREKHERIDYQQGRLKVADMLGGEIDLRDFALDQPIPAKFLPEVGLINRRRGRADIFKRFALQGLTLRELIIQAQETGHWYVAGTPETLADAIEERFKAGVLDVISLHGLGQPDQEDLLLNGLLPELRKRQLIDEDYLGDDFRSNLELSPIRKTSLVY</sequence>